<sequence length="371" mass="40984">MLNVLRRLWGQGAGNQTATIRRQIELANQVALFGAIATIPYQFFYAIADFSLYLSVFLANMICITGYIVVVLFNRMGRYWLASVLLLVNATLQIFVVTSEISTSAGVHFFYFTMASVAVFLFHRARLSIYIGLMVLLMFLFLVTYFLFPAGSTPAPVPAPWIHIMFGVSVVASMALSAVVLFLFRHSIDQTQHELLLTNQRLERLSGTDQLTGLANRRELDDVLEVAWTNVARYRMPLTVLMCDVDYFKRFNDRFGHADGDRCLKQVADALQQVCGRPGDVVARYGGEEFVIVLPGTDRAGAVTIGEQARKAVEALRIAHPDSPAGVITLSLGSATSDRGHNTVTELLDAADRALYRAKEAGRNAVVFASA</sequence>
<evidence type="ECO:0000259" key="4">
    <source>
        <dbReference type="PROSITE" id="PS50887"/>
    </source>
</evidence>
<evidence type="ECO:0000256" key="1">
    <source>
        <dbReference type="ARBA" id="ARBA00012528"/>
    </source>
</evidence>
<dbReference type="InterPro" id="IPR048432">
    <property type="entry name" value="MASE7"/>
</dbReference>
<keyword evidence="3" id="KW-0812">Transmembrane</keyword>
<feature type="transmembrane region" description="Helical" evidence="3">
    <location>
        <begin position="79"/>
        <end position="99"/>
    </location>
</feature>
<accession>A0ABV8QE85</accession>
<evidence type="ECO:0000256" key="2">
    <source>
        <dbReference type="ARBA" id="ARBA00034247"/>
    </source>
</evidence>
<dbReference type="CDD" id="cd01949">
    <property type="entry name" value="GGDEF"/>
    <property type="match status" value="1"/>
</dbReference>
<comment type="caution">
    <text evidence="5">The sequence shown here is derived from an EMBL/GenBank/DDBJ whole genome shotgun (WGS) entry which is preliminary data.</text>
</comment>
<dbReference type="RefSeq" id="WP_379886200.1">
    <property type="nucleotide sequence ID" value="NZ_JBHSDI010000010.1"/>
</dbReference>
<feature type="transmembrane region" description="Helical" evidence="3">
    <location>
        <begin position="129"/>
        <end position="148"/>
    </location>
</feature>
<dbReference type="SMART" id="SM00267">
    <property type="entry name" value="GGDEF"/>
    <property type="match status" value="1"/>
</dbReference>
<dbReference type="InterPro" id="IPR029787">
    <property type="entry name" value="Nucleotide_cyclase"/>
</dbReference>
<feature type="transmembrane region" description="Helical" evidence="3">
    <location>
        <begin position="50"/>
        <end position="72"/>
    </location>
</feature>
<dbReference type="InterPro" id="IPR043128">
    <property type="entry name" value="Rev_trsase/Diguanyl_cyclase"/>
</dbReference>
<organism evidence="5 6">
    <name type="scientific">Marinobacter lacisalsi</name>
    <dbReference type="NCBI Taxonomy" id="475979"/>
    <lineage>
        <taxon>Bacteria</taxon>
        <taxon>Pseudomonadati</taxon>
        <taxon>Pseudomonadota</taxon>
        <taxon>Gammaproteobacteria</taxon>
        <taxon>Pseudomonadales</taxon>
        <taxon>Marinobacteraceae</taxon>
        <taxon>Marinobacter</taxon>
    </lineage>
</organism>
<name>A0ABV8QE85_9GAMM</name>
<dbReference type="PANTHER" id="PTHR45138:SF9">
    <property type="entry name" value="DIGUANYLATE CYCLASE DGCM-RELATED"/>
    <property type="match status" value="1"/>
</dbReference>
<keyword evidence="3" id="KW-1133">Transmembrane helix</keyword>
<dbReference type="Pfam" id="PF20967">
    <property type="entry name" value="MASE7"/>
    <property type="match status" value="1"/>
</dbReference>
<dbReference type="InterPro" id="IPR050469">
    <property type="entry name" value="Diguanylate_Cyclase"/>
</dbReference>
<dbReference type="NCBIfam" id="TIGR00254">
    <property type="entry name" value="GGDEF"/>
    <property type="match status" value="1"/>
</dbReference>
<dbReference type="Pfam" id="PF00990">
    <property type="entry name" value="GGDEF"/>
    <property type="match status" value="1"/>
</dbReference>
<reference evidence="6" key="1">
    <citation type="journal article" date="2019" name="Int. J. Syst. Evol. Microbiol.">
        <title>The Global Catalogue of Microorganisms (GCM) 10K type strain sequencing project: providing services to taxonomists for standard genome sequencing and annotation.</title>
        <authorList>
            <consortium name="The Broad Institute Genomics Platform"/>
            <consortium name="The Broad Institute Genome Sequencing Center for Infectious Disease"/>
            <person name="Wu L."/>
            <person name="Ma J."/>
        </authorList>
    </citation>
    <scope>NUCLEOTIDE SEQUENCE [LARGE SCALE GENOMIC DNA]</scope>
    <source>
        <strain evidence="6">CECT 7297</strain>
    </source>
</reference>
<dbReference type="Proteomes" id="UP001595798">
    <property type="component" value="Unassembled WGS sequence"/>
</dbReference>
<evidence type="ECO:0000313" key="5">
    <source>
        <dbReference type="EMBL" id="MFC4258672.1"/>
    </source>
</evidence>
<gene>
    <name evidence="5" type="ORF">ACFOZ5_06440</name>
</gene>
<feature type="transmembrane region" description="Helical" evidence="3">
    <location>
        <begin position="160"/>
        <end position="184"/>
    </location>
</feature>
<keyword evidence="6" id="KW-1185">Reference proteome</keyword>
<evidence type="ECO:0000313" key="6">
    <source>
        <dbReference type="Proteomes" id="UP001595798"/>
    </source>
</evidence>
<protein>
    <recommendedName>
        <fullName evidence="1">diguanylate cyclase</fullName>
        <ecNumber evidence="1">2.7.7.65</ecNumber>
    </recommendedName>
</protein>
<dbReference type="InterPro" id="IPR000160">
    <property type="entry name" value="GGDEF_dom"/>
</dbReference>
<dbReference type="SUPFAM" id="SSF55073">
    <property type="entry name" value="Nucleotide cyclase"/>
    <property type="match status" value="1"/>
</dbReference>
<proteinExistence type="predicted"/>
<dbReference type="PANTHER" id="PTHR45138">
    <property type="entry name" value="REGULATORY COMPONENTS OF SENSORY TRANSDUCTION SYSTEM"/>
    <property type="match status" value="1"/>
</dbReference>
<feature type="transmembrane region" description="Helical" evidence="3">
    <location>
        <begin position="105"/>
        <end position="122"/>
    </location>
</feature>
<dbReference type="PROSITE" id="PS50887">
    <property type="entry name" value="GGDEF"/>
    <property type="match status" value="1"/>
</dbReference>
<evidence type="ECO:0000256" key="3">
    <source>
        <dbReference type="SAM" id="Phobius"/>
    </source>
</evidence>
<feature type="domain" description="GGDEF" evidence="4">
    <location>
        <begin position="236"/>
        <end position="371"/>
    </location>
</feature>
<dbReference type="Gene3D" id="3.30.70.270">
    <property type="match status" value="1"/>
</dbReference>
<comment type="catalytic activity">
    <reaction evidence="2">
        <text>2 GTP = 3',3'-c-di-GMP + 2 diphosphate</text>
        <dbReference type="Rhea" id="RHEA:24898"/>
        <dbReference type="ChEBI" id="CHEBI:33019"/>
        <dbReference type="ChEBI" id="CHEBI:37565"/>
        <dbReference type="ChEBI" id="CHEBI:58805"/>
        <dbReference type="EC" id="2.7.7.65"/>
    </reaction>
</comment>
<keyword evidence="3" id="KW-0472">Membrane</keyword>
<dbReference type="EC" id="2.7.7.65" evidence="1"/>
<feature type="transmembrane region" description="Helical" evidence="3">
    <location>
        <begin position="26"/>
        <end position="44"/>
    </location>
</feature>
<dbReference type="EMBL" id="JBHSDI010000010">
    <property type="protein sequence ID" value="MFC4258672.1"/>
    <property type="molecule type" value="Genomic_DNA"/>
</dbReference>